<dbReference type="PANTHER" id="PTHR48078:SF6">
    <property type="entry name" value="L-THREONINE DEHYDRATASE CATABOLIC TDCB"/>
    <property type="match status" value="1"/>
</dbReference>
<dbReference type="InterPro" id="IPR001926">
    <property type="entry name" value="TrpB-like_PALP"/>
</dbReference>
<dbReference type="GO" id="GO:0003941">
    <property type="term" value="F:L-serine ammonia-lyase activity"/>
    <property type="evidence" value="ECO:0007669"/>
    <property type="project" value="TreeGrafter"/>
</dbReference>
<dbReference type="AlphaFoldDB" id="A0A975YJA1"/>
<organism evidence="6 7">
    <name type="scientific">Elioraea tepida</name>
    <dbReference type="NCBI Taxonomy" id="2843330"/>
    <lineage>
        <taxon>Bacteria</taxon>
        <taxon>Pseudomonadati</taxon>
        <taxon>Pseudomonadota</taxon>
        <taxon>Alphaproteobacteria</taxon>
        <taxon>Acetobacterales</taxon>
        <taxon>Elioraeaceae</taxon>
        <taxon>Elioraea</taxon>
    </lineage>
</organism>
<evidence type="ECO:0000256" key="2">
    <source>
        <dbReference type="ARBA" id="ARBA00010869"/>
    </source>
</evidence>
<protein>
    <submittedName>
        <fullName evidence="6">Pyridoxal-phosphate dependent enzyme</fullName>
    </submittedName>
</protein>
<dbReference type="GO" id="GO:0009097">
    <property type="term" value="P:isoleucine biosynthetic process"/>
    <property type="evidence" value="ECO:0007669"/>
    <property type="project" value="TreeGrafter"/>
</dbReference>
<evidence type="ECO:0000259" key="5">
    <source>
        <dbReference type="Pfam" id="PF00291"/>
    </source>
</evidence>
<dbReference type="InterPro" id="IPR000634">
    <property type="entry name" value="Ser/Thr_deHydtase_PyrdxlP-BS"/>
</dbReference>
<comment type="cofactor">
    <cofactor evidence="1">
        <name>pyridoxal 5'-phosphate</name>
        <dbReference type="ChEBI" id="CHEBI:597326"/>
    </cofactor>
</comment>
<dbReference type="PANTHER" id="PTHR48078">
    <property type="entry name" value="THREONINE DEHYDRATASE, MITOCHONDRIAL-RELATED"/>
    <property type="match status" value="1"/>
</dbReference>
<gene>
    <name evidence="6" type="ORF">KO353_13355</name>
</gene>
<dbReference type="GO" id="GO:0006565">
    <property type="term" value="P:L-serine catabolic process"/>
    <property type="evidence" value="ECO:0007669"/>
    <property type="project" value="TreeGrafter"/>
</dbReference>
<evidence type="ECO:0000313" key="7">
    <source>
        <dbReference type="Proteomes" id="UP000694001"/>
    </source>
</evidence>
<sequence length="314" mass="31860">MITLDDVRAAAAQIAPLVRRTPSMAAEPAQLPLAAGARVSLKLECLQVSGSFKARGAFSRLTLLGPDARQRGLVTASGGNHGIAVAYAAHAAGLAATVVVPTGVHSDKAARIRAYGATLILEGAVWDEANARARAIAEETGAAYVHPFADPAVAAGQGTIALEVLADDPEIDTLLVAIGGGGLIAGVAAAAAALKPDIRIVGVEPTGAPTLHDSLAAGEVVTLASVTTRVPTLAARRTERTNFELIRRHVRDVVLVEDEDLAHAARHLWAEYGIAADLSGAASAAALLAGAYRPKPGERICAIVCGAGADALAS</sequence>
<keyword evidence="7" id="KW-1185">Reference proteome</keyword>
<dbReference type="InterPro" id="IPR050147">
    <property type="entry name" value="Ser/Thr_Dehydratase"/>
</dbReference>
<evidence type="ECO:0000256" key="4">
    <source>
        <dbReference type="ARBA" id="ARBA00023239"/>
    </source>
</evidence>
<accession>A0A975YJA1</accession>
<dbReference type="KEGG" id="elio:KO353_13355"/>
<evidence type="ECO:0000313" key="6">
    <source>
        <dbReference type="EMBL" id="QXM24233.1"/>
    </source>
</evidence>
<dbReference type="GO" id="GO:0006567">
    <property type="term" value="P:L-threonine catabolic process"/>
    <property type="evidence" value="ECO:0007669"/>
    <property type="project" value="TreeGrafter"/>
</dbReference>
<dbReference type="PROSITE" id="PS00165">
    <property type="entry name" value="DEHYDRATASE_SER_THR"/>
    <property type="match status" value="1"/>
</dbReference>
<dbReference type="GO" id="GO:0004794">
    <property type="term" value="F:threonine deaminase activity"/>
    <property type="evidence" value="ECO:0007669"/>
    <property type="project" value="TreeGrafter"/>
</dbReference>
<dbReference type="Pfam" id="PF00291">
    <property type="entry name" value="PALP"/>
    <property type="match status" value="1"/>
</dbReference>
<dbReference type="FunFam" id="3.40.50.1100:FF:000005">
    <property type="entry name" value="Threonine dehydratase catabolic"/>
    <property type="match status" value="1"/>
</dbReference>
<reference evidence="6" key="1">
    <citation type="submission" date="2021-06" db="EMBL/GenBank/DDBJ databases">
        <title>Elioraea tepida, sp. nov., a moderately thermophilic aerobic anoxygenic phototrophic bacterium isolated from an alkaline siliceous hot spring mat community in Yellowstone National Park, WY, USA.</title>
        <authorList>
            <person name="Saini M.K."/>
            <person name="Yoshida S."/>
            <person name="Sebastian A."/>
            <person name="Hirose S."/>
            <person name="Hara E."/>
            <person name="Tamaki H."/>
            <person name="Soulier N.T."/>
            <person name="Albert I."/>
            <person name="Hanada S."/>
            <person name="Bryant D.A."/>
            <person name="Tank M."/>
        </authorList>
    </citation>
    <scope>NUCLEOTIDE SEQUENCE</scope>
    <source>
        <strain evidence="6">MS-P2</strain>
    </source>
</reference>
<feature type="domain" description="Tryptophan synthase beta chain-like PALP" evidence="5">
    <location>
        <begin position="17"/>
        <end position="306"/>
    </location>
</feature>
<dbReference type="RefSeq" id="WP_218285248.1">
    <property type="nucleotide sequence ID" value="NZ_CP076448.1"/>
</dbReference>
<evidence type="ECO:0000256" key="3">
    <source>
        <dbReference type="ARBA" id="ARBA00022898"/>
    </source>
</evidence>
<keyword evidence="4" id="KW-0456">Lyase</keyword>
<dbReference type="Proteomes" id="UP000694001">
    <property type="component" value="Chromosome"/>
</dbReference>
<evidence type="ECO:0000256" key="1">
    <source>
        <dbReference type="ARBA" id="ARBA00001933"/>
    </source>
</evidence>
<dbReference type="EMBL" id="CP076448">
    <property type="protein sequence ID" value="QXM24233.1"/>
    <property type="molecule type" value="Genomic_DNA"/>
</dbReference>
<keyword evidence="3" id="KW-0663">Pyridoxal phosphate</keyword>
<name>A0A975YJA1_9PROT</name>
<proteinExistence type="inferred from homology"/>
<dbReference type="GO" id="GO:0030170">
    <property type="term" value="F:pyridoxal phosphate binding"/>
    <property type="evidence" value="ECO:0007669"/>
    <property type="project" value="InterPro"/>
</dbReference>
<comment type="similarity">
    <text evidence="2">Belongs to the serine/threonine dehydratase family.</text>
</comment>